<accession>A0A4Y8LGZ8</accession>
<dbReference type="AlphaFoldDB" id="A0A4Y8LGZ8"/>
<evidence type="ECO:0000313" key="1">
    <source>
        <dbReference type="EMBL" id="TFD99802.1"/>
    </source>
</evidence>
<gene>
    <name evidence="1" type="ORF">E2626_13555</name>
</gene>
<keyword evidence="2" id="KW-1185">Reference proteome</keyword>
<proteinExistence type="predicted"/>
<dbReference type="EMBL" id="SORX01000008">
    <property type="protein sequence ID" value="TFD99802.1"/>
    <property type="molecule type" value="Genomic_DNA"/>
</dbReference>
<comment type="caution">
    <text evidence="1">The sequence shown here is derived from an EMBL/GenBank/DDBJ whole genome shotgun (WGS) entry which is preliminary data.</text>
</comment>
<dbReference type="Proteomes" id="UP000297776">
    <property type="component" value="Unassembled WGS sequence"/>
</dbReference>
<evidence type="ECO:0000313" key="2">
    <source>
        <dbReference type="Proteomes" id="UP000297776"/>
    </source>
</evidence>
<sequence>MTDEFVLGFVIASAPKSLLPDTEFDDVHVFTAAELEQHFGIKGSLHFDRGEDNLLAGHGKAGFAYWTKLFALNEEELEVADWNHDIALHILIEKVKKFVQDNDLTVAKWNSFDKKFDITEPWCVKLFTPTAPPMLFKLGINDMKWLASLEMEFGFSAQDERWMELVKERAREGF</sequence>
<protein>
    <submittedName>
        <fullName evidence="1">Uncharacterized protein</fullName>
    </submittedName>
</protein>
<dbReference type="OrthoDB" id="2451625at2"/>
<dbReference type="RefSeq" id="WP_134382317.1">
    <property type="nucleotide sequence ID" value="NZ_SORX01000008.1"/>
</dbReference>
<reference evidence="1 2" key="1">
    <citation type="submission" date="2019-03" db="EMBL/GenBank/DDBJ databases">
        <authorList>
            <person name="Yang Y."/>
        </authorList>
    </citation>
    <scope>NUCLEOTIDE SEQUENCE [LARGE SCALE GENOMIC DNA]</scope>
    <source>
        <strain evidence="1 2">ASL-1</strain>
    </source>
</reference>
<organism evidence="1 2">
    <name type="scientific">Jeotgalibacillus salarius</name>
    <dbReference type="NCBI Taxonomy" id="546023"/>
    <lineage>
        <taxon>Bacteria</taxon>
        <taxon>Bacillati</taxon>
        <taxon>Bacillota</taxon>
        <taxon>Bacilli</taxon>
        <taxon>Bacillales</taxon>
        <taxon>Caryophanaceae</taxon>
        <taxon>Jeotgalibacillus</taxon>
    </lineage>
</organism>
<name>A0A4Y8LGZ8_9BACL</name>